<dbReference type="Pfam" id="PF11951">
    <property type="entry name" value="Fungal_trans_2"/>
    <property type="match status" value="1"/>
</dbReference>
<dbReference type="InterPro" id="IPR052766">
    <property type="entry name" value="S41A_metabolite_peptidase"/>
</dbReference>
<keyword evidence="3" id="KW-1185">Reference proteome</keyword>
<organism evidence="2 3">
    <name type="scientific">Metarhizium anisopliae BRIP 53293</name>
    <dbReference type="NCBI Taxonomy" id="1291518"/>
    <lineage>
        <taxon>Eukaryota</taxon>
        <taxon>Fungi</taxon>
        <taxon>Dikarya</taxon>
        <taxon>Ascomycota</taxon>
        <taxon>Pezizomycotina</taxon>
        <taxon>Sordariomycetes</taxon>
        <taxon>Hypocreomycetidae</taxon>
        <taxon>Hypocreales</taxon>
        <taxon>Clavicipitaceae</taxon>
        <taxon>Metarhizium</taxon>
    </lineage>
</organism>
<reference evidence="3" key="1">
    <citation type="journal article" date="2014" name="BMC Genomics">
        <title>The genome sequence of the biocontrol fungus Metarhizium anisopliae and comparative genomics of Metarhizium species.</title>
        <authorList>
            <person name="Pattemore J.A."/>
            <person name="Hane J.K."/>
            <person name="Williams A.H."/>
            <person name="Wilson B.A."/>
            <person name="Stodart B.J."/>
            <person name="Ash G.J."/>
        </authorList>
    </citation>
    <scope>NUCLEOTIDE SEQUENCE [LARGE SCALE GENOMIC DNA]</scope>
    <source>
        <strain evidence="3">BRIP 53293</strain>
    </source>
</reference>
<dbReference type="AlphaFoldDB" id="A0A0D9NQP4"/>
<dbReference type="PANTHER" id="PTHR37049">
    <property type="entry name" value="PEPTIDASE S41 FAMILY PROTEIN"/>
    <property type="match status" value="1"/>
</dbReference>
<name>A0A0D9NQP4_METAN</name>
<accession>A0A0D9NQP4</accession>
<protein>
    <submittedName>
        <fullName evidence="2">Uncharacterized protein</fullName>
    </submittedName>
</protein>
<dbReference type="STRING" id="1291518.A0A0D9NQP4"/>
<keyword evidence="1" id="KW-0539">Nucleus</keyword>
<dbReference type="InterPro" id="IPR021858">
    <property type="entry name" value="Fun_TF"/>
</dbReference>
<dbReference type="Proteomes" id="UP000054544">
    <property type="component" value="Unassembled WGS sequence"/>
</dbReference>
<dbReference type="Gene3D" id="3.90.226.10">
    <property type="entry name" value="2-enoyl-CoA Hydratase, Chain A, domain 1"/>
    <property type="match status" value="1"/>
</dbReference>
<evidence type="ECO:0000313" key="2">
    <source>
        <dbReference type="EMBL" id="KJK76211.1"/>
    </source>
</evidence>
<sequence length="693" mass="77182">MPHVPYWANSLGLDPTDFGLFHDFLQNGQRMLHHSSLYCNPIIHHLLPRCQRSMALTAAVLCFQASQVGGVESFAKFDKAMVLYRSMPSAEDITYVLDTGLIICNASMHLGYKWTTLLHRLCCLAEASLCSNGRGADTDYAKQLEVLASMDFDLWIMGRRTPSRHVWATWCLGGSGIEQITGLPRSLLDLMALSCLGTDISADIRQWITTLMTQDTASARRHIWQACAIATLLHMHTMHFAILSDVDDLTRALKAHIGQFREALLVDRDLNARQALWPLYVVGKSAVDVDTRLYVKMELEGLGLYGGAESKNWIPAILEETWARTNAGERVTTDSVAIEHGIELGICGPGLDNVAVIYLQLFPVSNFAEFQTAISDFLRKAKAAGKTRLVIDLQGNKGGAVLLAYDFFRQLFPSIVQDGISRWKLSKTFEHLPRVVSELIKDIDPATETNSELRSLYYTPWSYRHNLNISNHNFEKFEEKYSPHTYKNTNYSNLIRINVGDPLTTTKLLGIDISGYGTRTNLTQPFEAKNIILLHDGLCESSCSTVSTLLRHQGGVKSIAMGGRPNQGPMQGVGGVKGAEGLPFDQIYQYINSVSRFTTNSTVKSGLQRFKTLPMERSVAAGINAQDQILRDNIDDGIPSQAHQNAPIKKPHSVLPKLYYPIVLSDAGKNRIRCQRHEKLCHLSHGITKHASQ</sequence>
<dbReference type="EMBL" id="KE384747">
    <property type="protein sequence ID" value="KJK76211.1"/>
    <property type="molecule type" value="Genomic_DNA"/>
</dbReference>
<proteinExistence type="predicted"/>
<dbReference type="PANTHER" id="PTHR37049:SF4">
    <property type="entry name" value="RHODANESE DOMAIN-CONTAINING PROTEIN"/>
    <property type="match status" value="1"/>
</dbReference>
<dbReference type="InterPro" id="IPR029045">
    <property type="entry name" value="ClpP/crotonase-like_dom_sf"/>
</dbReference>
<evidence type="ECO:0000256" key="1">
    <source>
        <dbReference type="ARBA" id="ARBA00023242"/>
    </source>
</evidence>
<evidence type="ECO:0000313" key="3">
    <source>
        <dbReference type="Proteomes" id="UP000054544"/>
    </source>
</evidence>
<dbReference type="SUPFAM" id="SSF52096">
    <property type="entry name" value="ClpP/crotonase"/>
    <property type="match status" value="1"/>
</dbReference>
<gene>
    <name evidence="2" type="ORF">H634G_08617</name>
</gene>